<dbReference type="AlphaFoldDB" id="A0A1H3NZC3"/>
<dbReference type="RefSeq" id="WP_091728839.1">
    <property type="nucleotide sequence ID" value="NZ_FNQE01000012.1"/>
</dbReference>
<dbReference type="InterPro" id="IPR014555">
    <property type="entry name" value="RecF-like"/>
</dbReference>
<dbReference type="Pfam" id="PF13304">
    <property type="entry name" value="AAA_21"/>
    <property type="match status" value="1"/>
</dbReference>
<name>A0A1H3NZC3_9FIRM</name>
<dbReference type="PANTHER" id="PTHR43581:SF4">
    <property type="entry name" value="ATP_GTP PHOSPHATASE"/>
    <property type="match status" value="1"/>
</dbReference>
<dbReference type="InterPro" id="IPR051396">
    <property type="entry name" value="Bact_Antivir_Def_Nuclease"/>
</dbReference>
<dbReference type="SUPFAM" id="SSF52540">
    <property type="entry name" value="P-loop containing nucleoside triphosphate hydrolases"/>
    <property type="match status" value="1"/>
</dbReference>
<dbReference type="STRING" id="415015.SAMN05660462_01303"/>
<dbReference type="Proteomes" id="UP000198625">
    <property type="component" value="Unassembled WGS sequence"/>
</dbReference>
<proteinExistence type="predicted"/>
<dbReference type="PIRSF" id="PIRSF029347">
    <property type="entry name" value="RecF"/>
    <property type="match status" value="1"/>
</dbReference>
<sequence length="345" mass="39451">MSYIKELHIKNFRGIRDLELSDLGVVNVIVGENNAGKTSVLEAIAIIERPTELGNIIRVGGLREILNNKSSYYTIFKNMLNADSNSINISANIEGQEFDLDINGNRVHMLTEETYSKEIERFEGKIKVNYGEKKIVENVTISQKDKEFVLDNKLQTVSMEYVTSIEHLTNNIPNEVIKKGKKKELVDLLKIFDKNIVGLEMLEENGKTIPYLQHKKFGLMPLSTYGEGTKKVLLLGSSIIKAENGVLLIDEVETAIHIDALVDIFKWFIKACKRHKVQVFMTTHSIEVIDSLLESQNDVDRLKVLRDLIRIITIRNSLDEKKTKVRNIDGLKAYELREDFNMELR</sequence>
<reference evidence="2 3" key="1">
    <citation type="submission" date="2016-10" db="EMBL/GenBank/DDBJ databases">
        <authorList>
            <person name="de Groot N.N."/>
        </authorList>
    </citation>
    <scope>NUCLEOTIDE SEQUENCE [LARGE SCALE GENOMIC DNA]</scope>
    <source>
        <strain evidence="2 3">DSM 21650</strain>
    </source>
</reference>
<dbReference type="Gene3D" id="3.40.50.300">
    <property type="entry name" value="P-loop containing nucleotide triphosphate hydrolases"/>
    <property type="match status" value="1"/>
</dbReference>
<protein>
    <submittedName>
        <fullName evidence="2">ATPase/GTPase, AAA15 family</fullName>
    </submittedName>
</protein>
<dbReference type="GO" id="GO:0005524">
    <property type="term" value="F:ATP binding"/>
    <property type="evidence" value="ECO:0007669"/>
    <property type="project" value="InterPro"/>
</dbReference>
<organism evidence="2 3">
    <name type="scientific">Proteiniborus ethanoligenes</name>
    <dbReference type="NCBI Taxonomy" id="415015"/>
    <lineage>
        <taxon>Bacteria</taxon>
        <taxon>Bacillati</taxon>
        <taxon>Bacillota</taxon>
        <taxon>Clostridia</taxon>
        <taxon>Eubacteriales</taxon>
        <taxon>Proteiniborus</taxon>
    </lineage>
</organism>
<dbReference type="InterPro" id="IPR027417">
    <property type="entry name" value="P-loop_NTPase"/>
</dbReference>
<dbReference type="OrthoDB" id="9801813at2"/>
<dbReference type="PANTHER" id="PTHR43581">
    <property type="entry name" value="ATP/GTP PHOSPHATASE"/>
    <property type="match status" value="1"/>
</dbReference>
<dbReference type="InterPro" id="IPR003959">
    <property type="entry name" value="ATPase_AAA_core"/>
</dbReference>
<evidence type="ECO:0000259" key="1">
    <source>
        <dbReference type="Pfam" id="PF13304"/>
    </source>
</evidence>
<dbReference type="GO" id="GO:0016887">
    <property type="term" value="F:ATP hydrolysis activity"/>
    <property type="evidence" value="ECO:0007669"/>
    <property type="project" value="InterPro"/>
</dbReference>
<gene>
    <name evidence="2" type="ORF">SAMN05660462_01303</name>
</gene>
<dbReference type="EMBL" id="FNQE01000012">
    <property type="protein sequence ID" value="SDY94227.1"/>
    <property type="molecule type" value="Genomic_DNA"/>
</dbReference>
<evidence type="ECO:0000313" key="3">
    <source>
        <dbReference type="Proteomes" id="UP000198625"/>
    </source>
</evidence>
<feature type="domain" description="ATPase AAA-type core" evidence="1">
    <location>
        <begin position="26"/>
        <end position="290"/>
    </location>
</feature>
<accession>A0A1H3NZC3</accession>
<evidence type="ECO:0000313" key="2">
    <source>
        <dbReference type="EMBL" id="SDY94227.1"/>
    </source>
</evidence>
<keyword evidence="3" id="KW-1185">Reference proteome</keyword>